<comment type="caution">
    <text evidence="1">The sequence shown here is derived from an EMBL/GenBank/DDBJ whole genome shotgun (WGS) entry which is preliminary data.</text>
</comment>
<dbReference type="EMBL" id="MTEI01000002">
    <property type="protein sequence ID" value="OQW89483.1"/>
    <property type="molecule type" value="Genomic_DNA"/>
</dbReference>
<dbReference type="Gene3D" id="3.40.630.30">
    <property type="match status" value="1"/>
</dbReference>
<evidence type="ECO:0000313" key="2">
    <source>
        <dbReference type="Proteomes" id="UP000192505"/>
    </source>
</evidence>
<gene>
    <name evidence="1" type="ORF">BWK72_06125</name>
</gene>
<evidence type="ECO:0000313" key="1">
    <source>
        <dbReference type="EMBL" id="OQW89483.1"/>
    </source>
</evidence>
<dbReference type="AlphaFoldDB" id="A0A1W9KXW1"/>
<dbReference type="Proteomes" id="UP000192505">
    <property type="component" value="Unassembled WGS sequence"/>
</dbReference>
<name>A0A1W9KXW1_9BURK</name>
<dbReference type="SUPFAM" id="SSF55729">
    <property type="entry name" value="Acyl-CoA N-acyltransferases (Nat)"/>
    <property type="match status" value="2"/>
</dbReference>
<dbReference type="GO" id="GO:0016740">
    <property type="term" value="F:transferase activity"/>
    <property type="evidence" value="ECO:0007669"/>
    <property type="project" value="UniProtKB-KW"/>
</dbReference>
<dbReference type="InterPro" id="IPR016181">
    <property type="entry name" value="Acyl_CoA_acyltransferase"/>
</dbReference>
<dbReference type="PANTHER" id="PTHR47017">
    <property type="entry name" value="ACYL-COA"/>
    <property type="match status" value="1"/>
</dbReference>
<keyword evidence="1" id="KW-0808">Transferase</keyword>
<sequence>MMEKEHGSVANDYVIRVLDSPLQVDAGVWDALLLTQSAPTPFMRHAFLSALHTTGCATAATGWTPRFFLLERGGELQAACAIYIKSHSGGEFVFDWGWARAYHQHGLSYHPKAVCAVPFIPVPGSRLLARTPEDRRALVTKLLDWCAANQLTGLHALFASDDDVAALTQAGMLLRHTIQFHWSNSPSGYASFDDFLASLSQEKRKKIRQERRKVAEAGVTFRVLEGNTITEADWDFFYRCYERTYLEHGNPPYFNRAFYTRMASDMPEDWVLFVAEQNGEPIASSLLAVNASCIGAGGEKNIKTSDGSGALLDTGLAGQAGAGQSGRVAYGRYWGALKRVDCLHFEACYYQPLLWCIEHGYQRFEGGAQGEHKLARALLPVTTTSAHWLAHPQFFAAVDNFLTQEREGIGQYVGELEGRSPFKAAATR</sequence>
<reference evidence="1 2" key="1">
    <citation type="submission" date="2017-01" db="EMBL/GenBank/DDBJ databases">
        <title>Novel large sulfur bacteria in the metagenomes of groundwater-fed chemosynthetic microbial mats in the Lake Huron basin.</title>
        <authorList>
            <person name="Sharrar A.M."/>
            <person name="Flood B.E."/>
            <person name="Bailey J.V."/>
            <person name="Jones D.S."/>
            <person name="Biddanda B."/>
            <person name="Ruberg S.A."/>
            <person name="Marcus D.N."/>
            <person name="Dick G.J."/>
        </authorList>
    </citation>
    <scope>NUCLEOTIDE SEQUENCE [LARGE SCALE GENOMIC DNA]</scope>
    <source>
        <strain evidence="1">A7</strain>
    </source>
</reference>
<accession>A0A1W9KXW1</accession>
<dbReference type="InterPro" id="IPR007434">
    <property type="entry name" value="FemAB-like"/>
</dbReference>
<dbReference type="Pfam" id="PF04339">
    <property type="entry name" value="FemAB_like"/>
    <property type="match status" value="2"/>
</dbReference>
<protein>
    <submittedName>
        <fullName evidence="1">GNAT family N-acetyltransferase</fullName>
    </submittedName>
</protein>
<proteinExistence type="predicted"/>
<dbReference type="PANTHER" id="PTHR47017:SF1">
    <property type="entry name" value="ACYL-COA"/>
    <property type="match status" value="1"/>
</dbReference>
<organism evidence="1 2">
    <name type="scientific">Rhodoferax ferrireducens</name>
    <dbReference type="NCBI Taxonomy" id="192843"/>
    <lineage>
        <taxon>Bacteria</taxon>
        <taxon>Pseudomonadati</taxon>
        <taxon>Pseudomonadota</taxon>
        <taxon>Betaproteobacteria</taxon>
        <taxon>Burkholderiales</taxon>
        <taxon>Comamonadaceae</taxon>
        <taxon>Rhodoferax</taxon>
    </lineage>
</organism>